<keyword evidence="5 6" id="KW-0961">Cell wall biogenesis/degradation</keyword>
<comment type="caution">
    <text evidence="10">The sequence shown here is derived from an EMBL/GenBank/DDBJ whole genome shotgun (WGS) entry which is preliminary data.</text>
</comment>
<evidence type="ECO:0000256" key="2">
    <source>
        <dbReference type="ARBA" id="ARBA00022679"/>
    </source>
</evidence>
<evidence type="ECO:0000256" key="1">
    <source>
        <dbReference type="ARBA" id="ARBA00004752"/>
    </source>
</evidence>
<dbReference type="Pfam" id="PF03734">
    <property type="entry name" value="YkuD"/>
    <property type="match status" value="1"/>
</dbReference>
<evidence type="ECO:0000256" key="8">
    <source>
        <dbReference type="SAM" id="Phobius"/>
    </source>
</evidence>
<proteinExistence type="predicted"/>
<reference evidence="11" key="1">
    <citation type="journal article" date="2019" name="Int. J. Syst. Evol. Microbiol.">
        <title>The Global Catalogue of Microorganisms (GCM) 10K type strain sequencing project: providing services to taxonomists for standard genome sequencing and annotation.</title>
        <authorList>
            <consortium name="The Broad Institute Genomics Platform"/>
            <consortium name="The Broad Institute Genome Sequencing Center for Infectious Disease"/>
            <person name="Wu L."/>
            <person name="Ma J."/>
        </authorList>
    </citation>
    <scope>NUCLEOTIDE SEQUENCE [LARGE SCALE GENOMIC DNA]</scope>
    <source>
        <strain evidence="11">CCM 8937</strain>
    </source>
</reference>
<feature type="active site" description="Nucleophile" evidence="6">
    <location>
        <position position="206"/>
    </location>
</feature>
<evidence type="ECO:0000256" key="5">
    <source>
        <dbReference type="ARBA" id="ARBA00023316"/>
    </source>
</evidence>
<dbReference type="Gene3D" id="2.40.440.10">
    <property type="entry name" value="L,D-transpeptidase catalytic domain-like"/>
    <property type="match status" value="1"/>
</dbReference>
<dbReference type="PANTHER" id="PTHR30582">
    <property type="entry name" value="L,D-TRANSPEPTIDASE"/>
    <property type="match status" value="1"/>
</dbReference>
<evidence type="ECO:0000256" key="4">
    <source>
        <dbReference type="ARBA" id="ARBA00022984"/>
    </source>
</evidence>
<accession>A0ABW4BLK1</accession>
<dbReference type="PROSITE" id="PS52029">
    <property type="entry name" value="LD_TPASE"/>
    <property type="match status" value="1"/>
</dbReference>
<evidence type="ECO:0000313" key="11">
    <source>
        <dbReference type="Proteomes" id="UP001597191"/>
    </source>
</evidence>
<keyword evidence="8" id="KW-1133">Transmembrane helix</keyword>
<dbReference type="EC" id="2.-.-.-" evidence="10"/>
<protein>
    <submittedName>
        <fullName evidence="10">L,D-transpeptidase</fullName>
        <ecNumber evidence="10">2.-.-.-</ecNumber>
    </submittedName>
</protein>
<organism evidence="10 11">
    <name type="scientific">Lapidilactobacillus gannanensis</name>
    <dbReference type="NCBI Taxonomy" id="2486002"/>
    <lineage>
        <taxon>Bacteria</taxon>
        <taxon>Bacillati</taxon>
        <taxon>Bacillota</taxon>
        <taxon>Bacilli</taxon>
        <taxon>Lactobacillales</taxon>
        <taxon>Lactobacillaceae</taxon>
        <taxon>Lapidilactobacillus</taxon>
    </lineage>
</organism>
<dbReference type="Proteomes" id="UP001597191">
    <property type="component" value="Unassembled WGS sequence"/>
</dbReference>
<evidence type="ECO:0000256" key="3">
    <source>
        <dbReference type="ARBA" id="ARBA00022960"/>
    </source>
</evidence>
<evidence type="ECO:0000313" key="10">
    <source>
        <dbReference type="EMBL" id="MFD1411114.1"/>
    </source>
</evidence>
<gene>
    <name evidence="10" type="ORF">ACFQ4R_05760</name>
</gene>
<feature type="region of interest" description="Disordered" evidence="7">
    <location>
        <begin position="67"/>
        <end position="86"/>
    </location>
</feature>
<feature type="active site" description="Proton donor/acceptor" evidence="6">
    <location>
        <position position="179"/>
    </location>
</feature>
<keyword evidence="11" id="KW-1185">Reference proteome</keyword>
<evidence type="ECO:0000259" key="9">
    <source>
        <dbReference type="PROSITE" id="PS52029"/>
    </source>
</evidence>
<dbReference type="RefSeq" id="WP_125650430.1">
    <property type="nucleotide sequence ID" value="NZ_JBHTOH010000035.1"/>
</dbReference>
<comment type="pathway">
    <text evidence="1 6">Cell wall biogenesis; peptidoglycan biosynthesis.</text>
</comment>
<dbReference type="InterPro" id="IPR005490">
    <property type="entry name" value="LD_TPept_cat_dom"/>
</dbReference>
<feature type="compositionally biased region" description="Basic residues" evidence="7">
    <location>
        <begin position="69"/>
        <end position="84"/>
    </location>
</feature>
<keyword evidence="4 6" id="KW-0573">Peptidoglycan synthesis</keyword>
<dbReference type="InterPro" id="IPR038063">
    <property type="entry name" value="Transpep_catalytic_dom"/>
</dbReference>
<keyword evidence="8" id="KW-0472">Membrane</keyword>
<dbReference type="CDD" id="cd16913">
    <property type="entry name" value="YkuD_like"/>
    <property type="match status" value="1"/>
</dbReference>
<keyword evidence="2 10" id="KW-0808">Transferase</keyword>
<dbReference type="SUPFAM" id="SSF141523">
    <property type="entry name" value="L,D-transpeptidase catalytic domain-like"/>
    <property type="match status" value="1"/>
</dbReference>
<sequence length="230" mass="25849">MEKPTRNYVLLTILFGGLLLAFLTYRGLHPRTPQNFVLAETQSQRSSKQAASKLTVKKSVVIDSSNQVKKAKKRSKSAKPTKKVKAIDWQGSSEKKPYPTLRETDWIKVSLQKQRTYLMRDHTVLYTMRCSTGSGGDRATPAGNFAIQSERGDQFFNQQSGEGARYWVSWKDHGIYLFHSVPIDHAGNYIVSEAEQLGETANSHGCIRLSVADAQWLYQHAITGMRVVVA</sequence>
<dbReference type="InterPro" id="IPR050979">
    <property type="entry name" value="LD-transpeptidase"/>
</dbReference>
<evidence type="ECO:0000256" key="6">
    <source>
        <dbReference type="PROSITE-ProRule" id="PRU01373"/>
    </source>
</evidence>
<feature type="transmembrane region" description="Helical" evidence="8">
    <location>
        <begin position="7"/>
        <end position="25"/>
    </location>
</feature>
<feature type="domain" description="L,D-TPase catalytic" evidence="9">
    <location>
        <begin position="105"/>
        <end position="230"/>
    </location>
</feature>
<evidence type="ECO:0000256" key="7">
    <source>
        <dbReference type="SAM" id="MobiDB-lite"/>
    </source>
</evidence>
<name>A0ABW4BLK1_9LACO</name>
<dbReference type="PANTHER" id="PTHR30582:SF2">
    <property type="entry name" value="L,D-TRANSPEPTIDASE YCIB-RELATED"/>
    <property type="match status" value="1"/>
</dbReference>
<keyword evidence="8" id="KW-0812">Transmembrane</keyword>
<keyword evidence="3 6" id="KW-0133">Cell shape</keyword>
<dbReference type="GO" id="GO:0016740">
    <property type="term" value="F:transferase activity"/>
    <property type="evidence" value="ECO:0007669"/>
    <property type="project" value="UniProtKB-KW"/>
</dbReference>
<dbReference type="EMBL" id="JBHTOH010000035">
    <property type="protein sequence ID" value="MFD1411114.1"/>
    <property type="molecule type" value="Genomic_DNA"/>
</dbReference>